<feature type="transmembrane region" description="Helical" evidence="4">
    <location>
        <begin position="110"/>
        <end position="126"/>
    </location>
</feature>
<reference evidence="5" key="1">
    <citation type="submission" date="2021-01" db="EMBL/GenBank/DDBJ databases">
        <authorList>
            <person name="Corre E."/>
            <person name="Pelletier E."/>
            <person name="Niang G."/>
            <person name="Scheremetjew M."/>
            <person name="Finn R."/>
            <person name="Kale V."/>
            <person name="Holt S."/>
            <person name="Cochrane G."/>
            <person name="Meng A."/>
            <person name="Brown T."/>
            <person name="Cohen L."/>
        </authorList>
    </citation>
    <scope>NUCLEOTIDE SEQUENCE</scope>
    <source>
        <strain evidence="5">CCMP125</strain>
    </source>
</reference>
<dbReference type="GO" id="GO:0005886">
    <property type="term" value="C:plasma membrane"/>
    <property type="evidence" value="ECO:0007669"/>
    <property type="project" value="TreeGrafter"/>
</dbReference>
<keyword evidence="4" id="KW-1133">Transmembrane helix</keyword>
<keyword evidence="4" id="KW-0472">Membrane</keyword>
<dbReference type="GO" id="GO:0015297">
    <property type="term" value="F:antiporter activity"/>
    <property type="evidence" value="ECO:0007669"/>
    <property type="project" value="InterPro"/>
</dbReference>
<name>A0A7S3DWJ7_9STRA</name>
<evidence type="ECO:0000313" key="5">
    <source>
        <dbReference type="EMBL" id="CAD9988845.1"/>
    </source>
</evidence>
<dbReference type="GO" id="GO:0042910">
    <property type="term" value="F:xenobiotic transmembrane transporter activity"/>
    <property type="evidence" value="ECO:0007669"/>
    <property type="project" value="InterPro"/>
</dbReference>
<dbReference type="PANTHER" id="PTHR43298:SF2">
    <property type="entry name" value="FMN_FAD EXPORTER YEEO-RELATED"/>
    <property type="match status" value="1"/>
</dbReference>
<evidence type="ECO:0000256" key="4">
    <source>
        <dbReference type="SAM" id="Phobius"/>
    </source>
</evidence>
<evidence type="ECO:0000256" key="1">
    <source>
        <dbReference type="ARBA" id="ARBA00010199"/>
    </source>
</evidence>
<feature type="transmembrane region" description="Helical" evidence="4">
    <location>
        <begin position="37"/>
        <end position="55"/>
    </location>
</feature>
<protein>
    <submittedName>
        <fullName evidence="5">Uncharacterized protein</fullName>
    </submittedName>
</protein>
<evidence type="ECO:0000256" key="3">
    <source>
        <dbReference type="SAM" id="MobiDB-lite"/>
    </source>
</evidence>
<evidence type="ECO:0000256" key="2">
    <source>
        <dbReference type="ARBA" id="ARBA00022448"/>
    </source>
</evidence>
<organism evidence="5">
    <name type="scientific">Entomoneis paludosa</name>
    <dbReference type="NCBI Taxonomy" id="265537"/>
    <lineage>
        <taxon>Eukaryota</taxon>
        <taxon>Sar</taxon>
        <taxon>Stramenopiles</taxon>
        <taxon>Ochrophyta</taxon>
        <taxon>Bacillariophyta</taxon>
        <taxon>Bacillariophyceae</taxon>
        <taxon>Bacillariophycidae</taxon>
        <taxon>Entomoneidaceae</taxon>
        <taxon>Entomoneis</taxon>
    </lineage>
</organism>
<feature type="transmembrane region" description="Helical" evidence="4">
    <location>
        <begin position="166"/>
        <end position="191"/>
    </location>
</feature>
<sequence>MLAYLEWAYWEVLTLVIGTLGVLPLSAHTIPRQVTDIGYVVPVGMGLALAIRLGATISKNVRRAQAMALGMLVLSIVLFGTVSMMAYLCRGYIIEFFTTESQVVEICNEIWWSACAYFFLTSLFGINMGVSIGLGMQWTFGVVTVICMWMIGMPGTYYFAIVRHGGLAAVWHCIWPPYLLINVAMWTIFVWKDWESVANKIRNEGASDDSSLSKKHIDIEAGMIDSSSRTSRHPDETEGGHKRK</sequence>
<dbReference type="EMBL" id="HBHT01035775">
    <property type="protein sequence ID" value="CAD9988845.1"/>
    <property type="molecule type" value="Transcribed_RNA"/>
</dbReference>
<feature type="region of interest" description="Disordered" evidence="3">
    <location>
        <begin position="221"/>
        <end position="244"/>
    </location>
</feature>
<keyword evidence="4" id="KW-0812">Transmembrane</keyword>
<dbReference type="Pfam" id="PF01554">
    <property type="entry name" value="MatE"/>
    <property type="match status" value="1"/>
</dbReference>
<keyword evidence="2" id="KW-0813">Transport</keyword>
<proteinExistence type="inferred from homology"/>
<gene>
    <name evidence="5" type="ORF">APAL1065_LOCUS24052</name>
</gene>
<dbReference type="InterPro" id="IPR002528">
    <property type="entry name" value="MATE_fam"/>
</dbReference>
<dbReference type="PANTHER" id="PTHR43298">
    <property type="entry name" value="MULTIDRUG RESISTANCE PROTEIN NORM-RELATED"/>
    <property type="match status" value="1"/>
</dbReference>
<feature type="transmembrane region" description="Helical" evidence="4">
    <location>
        <begin position="67"/>
        <end position="88"/>
    </location>
</feature>
<feature type="transmembrane region" description="Helical" evidence="4">
    <location>
        <begin position="138"/>
        <end position="160"/>
    </location>
</feature>
<feature type="compositionally biased region" description="Basic and acidic residues" evidence="3">
    <location>
        <begin position="232"/>
        <end position="244"/>
    </location>
</feature>
<dbReference type="AlphaFoldDB" id="A0A7S3DWJ7"/>
<comment type="similarity">
    <text evidence="1">Belongs to the multi antimicrobial extrusion (MATE) (TC 2.A.66.1) family.</text>
</comment>
<dbReference type="InterPro" id="IPR050222">
    <property type="entry name" value="MATE_MdtK"/>
</dbReference>
<accession>A0A7S3DWJ7</accession>